<dbReference type="PANTHER" id="PTHR46169:SF29">
    <property type="entry name" value="DNA REPLICATION-RELATED ELEMENT FACTOR, ISOFORM A"/>
    <property type="match status" value="1"/>
</dbReference>
<feature type="compositionally biased region" description="Polar residues" evidence="1">
    <location>
        <begin position="747"/>
        <end position="764"/>
    </location>
</feature>
<feature type="compositionally biased region" description="Polar residues" evidence="1">
    <location>
        <begin position="623"/>
        <end position="640"/>
    </location>
</feature>
<feature type="domain" description="HAT C-terminal dimerisation" evidence="2">
    <location>
        <begin position="343"/>
        <end position="412"/>
    </location>
</feature>
<reference evidence="3 4" key="1">
    <citation type="submission" date="2018-03" db="EMBL/GenBank/DDBJ databases">
        <title>Draft genome sequence of Rohu Carp (Labeo rohita).</title>
        <authorList>
            <person name="Das P."/>
            <person name="Kushwaha B."/>
            <person name="Joshi C.G."/>
            <person name="Kumar D."/>
            <person name="Nagpure N.S."/>
            <person name="Sahoo L."/>
            <person name="Das S.P."/>
            <person name="Bit A."/>
            <person name="Patnaik S."/>
            <person name="Meher P.K."/>
            <person name="Jayasankar P."/>
            <person name="Koringa P.G."/>
            <person name="Patel N.V."/>
            <person name="Hinsu A.T."/>
            <person name="Kumar R."/>
            <person name="Pandey M."/>
            <person name="Agarwal S."/>
            <person name="Srivastava S."/>
            <person name="Singh M."/>
            <person name="Iquebal M.A."/>
            <person name="Jaiswal S."/>
            <person name="Angadi U.B."/>
            <person name="Kumar N."/>
            <person name="Raza M."/>
            <person name="Shah T.M."/>
            <person name="Rai A."/>
            <person name="Jena J.K."/>
        </authorList>
    </citation>
    <scope>NUCLEOTIDE SEQUENCE [LARGE SCALE GENOMIC DNA]</scope>
    <source>
        <strain evidence="3">DASCIFA01</strain>
        <tissue evidence="3">Testis</tissue>
    </source>
</reference>
<feature type="region of interest" description="Disordered" evidence="1">
    <location>
        <begin position="461"/>
        <end position="505"/>
    </location>
</feature>
<name>A0A498N5K5_LABRO</name>
<dbReference type="PANTHER" id="PTHR46169">
    <property type="entry name" value="DNA REPLICATION-RELATED ELEMENT FACTOR, ISOFORM A"/>
    <property type="match status" value="1"/>
</dbReference>
<organism evidence="3 4">
    <name type="scientific">Labeo rohita</name>
    <name type="common">Indian major carp</name>
    <name type="synonym">Cyprinus rohita</name>
    <dbReference type="NCBI Taxonomy" id="84645"/>
    <lineage>
        <taxon>Eukaryota</taxon>
        <taxon>Metazoa</taxon>
        <taxon>Chordata</taxon>
        <taxon>Craniata</taxon>
        <taxon>Vertebrata</taxon>
        <taxon>Euteleostomi</taxon>
        <taxon>Actinopterygii</taxon>
        <taxon>Neopterygii</taxon>
        <taxon>Teleostei</taxon>
        <taxon>Ostariophysi</taxon>
        <taxon>Cypriniformes</taxon>
        <taxon>Cyprinidae</taxon>
        <taxon>Labeoninae</taxon>
        <taxon>Labeonini</taxon>
        <taxon>Labeo</taxon>
    </lineage>
</organism>
<keyword evidence="4" id="KW-1185">Reference proteome</keyword>
<sequence>MSHVLQTRAMHKSHTGSNIAELLKAALEEWDLVSKDPAIVTDNAANMSVAAELAGMLHFRCFAHTLNLASQRALKLPAVARLLGHVRRISTFLKRSITASHVLRQKQKLLELPEHKLITDVVTRWNSAHDMLERFLEQQPAVSAALLSNELRKTEKEVCTLCESDITSAEEMVDAMKPMKIATLVMSKESSPTLSVVAPLHAQLIQDFQESRADSEIVKEIKAAICQDLSKRYMDQQKETMYVCSALDPGFKALPFLPDDEREEIYLRITAEARRIQELFQEEAKVIPGEEDNHVEDKDDIPASPPPKKKKDLCCLADLLGSTYSAGPAVRHRTTQAQAEEEMSRYKEAPPLSLAEGSPLSWWKEHQNEYPLMSRLAKVYLCIPGTSVSSERVFSTAGDIVTAQRSEPPQENPQTSIQELTVDTDPLESQPVFDRAQATQSSAVVSAESSSDVIEDTFENLPADASEPQNNPTDASEPQNIRTTDAPEQQNSPTEKHTKGRKGRACFQTVRKAVKRHFRTLKAKVCPCVPDQEPPQENPQTSIQELTVDTDPLESQTVCNYAQATQSSAVVSAESSSDVFEDAFEYLPTDASEPQNDPTDAAQPQSGSDMLEDAFEYLPTDASEPQNNRTDASEAQSSSDVFEDAFEYLPADASEPQNDPTDASEAQSSSDVFEDAFEYLPADASEPQNNRTDASEAQSSSDVFEDAFEYLPTDASEPQNDPTDAAQPQSGSDMLEDALEYLPTDASEPQNNRTDASEAQSSSDVFEDALEYLPTDASEPQNDPTDASEAQSSSAVLEDAFKYLPVETESSRDQPSCSAVVTSKKHPSSGPTDAPEQQNSPTEKHRKKKGKGRTHIQIRKAQVCPRMADQKQSQESSETSIEESTSSIDPLEYQQLFDYSQWMLSSTEVSAESSSDVFEDAFEYLPTDAPEPQNNPREKRTKGKKKERTFITMLKAQLYARMAKQKQLRESSETSTEETISSRDLAAYQELFAISQWTPSCSEESAESSSDTFEDAFEYLPTGAPEPQNNQTEAPKPQNNPTEAPEPQNNPTEAPEPQNNPTEAPEPQNNPRGNCRRKCRRARACFRRVRKAVKRRFQTLKAKMCPCVPDREPPQERPQERPQENPRTSTQELIDSACSKVYPQQKSQQVEEMIAVTLKHAPHREKAKTNAQVDVFAKDCILFPSWSKSHWMV</sequence>
<feature type="compositionally biased region" description="Polar residues" evidence="1">
    <location>
        <begin position="778"/>
        <end position="795"/>
    </location>
</feature>
<dbReference type="InterPro" id="IPR052717">
    <property type="entry name" value="Vacuolar_transposase_reg"/>
</dbReference>
<accession>A0A498N5K5</accession>
<evidence type="ECO:0000313" key="3">
    <source>
        <dbReference type="EMBL" id="RXN23947.1"/>
    </source>
</evidence>
<feature type="region of interest" description="Disordered" evidence="1">
    <location>
        <begin position="920"/>
        <end position="947"/>
    </location>
</feature>
<feature type="compositionally biased region" description="Basic and acidic residues" evidence="1">
    <location>
        <begin position="1109"/>
        <end position="1124"/>
    </location>
</feature>
<dbReference type="Pfam" id="PF05699">
    <property type="entry name" value="Dimer_Tnp_hAT"/>
    <property type="match status" value="1"/>
</dbReference>
<dbReference type="GO" id="GO:0006357">
    <property type="term" value="P:regulation of transcription by RNA polymerase II"/>
    <property type="evidence" value="ECO:0007669"/>
    <property type="project" value="TreeGrafter"/>
</dbReference>
<dbReference type="SUPFAM" id="SSF53098">
    <property type="entry name" value="Ribonuclease H-like"/>
    <property type="match status" value="1"/>
</dbReference>
<dbReference type="STRING" id="84645.A0A498N5K5"/>
<feature type="compositionally biased region" description="Polar residues" evidence="1">
    <location>
        <begin position="1027"/>
        <end position="1072"/>
    </location>
</feature>
<feature type="compositionally biased region" description="Polar residues" evidence="1">
    <location>
        <begin position="829"/>
        <end position="841"/>
    </location>
</feature>
<feature type="region of interest" description="Disordered" evidence="1">
    <location>
        <begin position="963"/>
        <end position="982"/>
    </location>
</feature>
<proteinExistence type="predicted"/>
<dbReference type="GO" id="GO:0046983">
    <property type="term" value="F:protein dimerization activity"/>
    <property type="evidence" value="ECO:0007669"/>
    <property type="project" value="InterPro"/>
</dbReference>
<feature type="compositionally biased region" description="Polar residues" evidence="1">
    <location>
        <begin position="655"/>
        <end position="671"/>
    </location>
</feature>
<feature type="region of interest" description="Disordered" evidence="1">
    <location>
        <begin position="1019"/>
        <end position="1075"/>
    </location>
</feature>
<protein>
    <submittedName>
        <fullName evidence="3">Zinc finger BED domain-containing 1-like protein</fullName>
    </submittedName>
</protein>
<dbReference type="InterPro" id="IPR012337">
    <property type="entry name" value="RNaseH-like_sf"/>
</dbReference>
<feature type="compositionally biased region" description="Basic residues" evidence="1">
    <location>
        <begin position="844"/>
        <end position="858"/>
    </location>
</feature>
<feature type="region of interest" description="Disordered" evidence="1">
    <location>
        <begin position="587"/>
        <end position="890"/>
    </location>
</feature>
<dbReference type="InterPro" id="IPR008906">
    <property type="entry name" value="HATC_C_dom"/>
</dbReference>
<comment type="caution">
    <text evidence="3">The sequence shown here is derived from an EMBL/GenBank/DDBJ whole genome shotgun (WGS) entry which is preliminary data.</text>
</comment>
<feature type="region of interest" description="Disordered" evidence="1">
    <location>
        <begin position="1106"/>
        <end position="1131"/>
    </location>
</feature>
<feature type="compositionally biased region" description="Polar residues" evidence="1">
    <location>
        <begin position="716"/>
        <end position="732"/>
    </location>
</feature>
<feature type="compositionally biased region" description="Basic and acidic residues" evidence="1">
    <location>
        <begin position="291"/>
        <end position="301"/>
    </location>
</feature>
<feature type="compositionally biased region" description="Polar residues" evidence="1">
    <location>
        <begin position="592"/>
        <end position="608"/>
    </location>
</feature>
<evidence type="ECO:0000259" key="2">
    <source>
        <dbReference type="Pfam" id="PF05699"/>
    </source>
</evidence>
<dbReference type="AlphaFoldDB" id="A0A498N5K5"/>
<dbReference type="Proteomes" id="UP000290572">
    <property type="component" value="Unassembled WGS sequence"/>
</dbReference>
<evidence type="ECO:0000256" key="1">
    <source>
        <dbReference type="SAM" id="MobiDB-lite"/>
    </source>
</evidence>
<feature type="compositionally biased region" description="Polar residues" evidence="1">
    <location>
        <begin position="467"/>
        <end position="493"/>
    </location>
</feature>
<evidence type="ECO:0000313" key="4">
    <source>
        <dbReference type="Proteomes" id="UP000290572"/>
    </source>
</evidence>
<dbReference type="EMBL" id="QBIY01012552">
    <property type="protein sequence ID" value="RXN23947.1"/>
    <property type="molecule type" value="Genomic_DNA"/>
</dbReference>
<gene>
    <name evidence="3" type="ORF">ROHU_022382</name>
</gene>
<feature type="compositionally biased region" description="Polar residues" evidence="1">
    <location>
        <begin position="686"/>
        <end position="702"/>
    </location>
</feature>
<feature type="compositionally biased region" description="Low complexity" evidence="1">
    <location>
        <begin position="873"/>
        <end position="888"/>
    </location>
</feature>
<feature type="region of interest" description="Disordered" evidence="1">
    <location>
        <begin position="329"/>
        <end position="353"/>
    </location>
</feature>
<dbReference type="GO" id="GO:0005634">
    <property type="term" value="C:nucleus"/>
    <property type="evidence" value="ECO:0007669"/>
    <property type="project" value="TreeGrafter"/>
</dbReference>
<feature type="region of interest" description="Disordered" evidence="1">
    <location>
        <begin position="287"/>
        <end position="309"/>
    </location>
</feature>